<keyword evidence="1" id="KW-0812">Transmembrane</keyword>
<dbReference type="RefSeq" id="WP_133529199.1">
    <property type="nucleotide sequence ID" value="NZ_SNXO01000047.1"/>
</dbReference>
<accession>A0A4R6PZ26</accession>
<evidence type="ECO:0000313" key="3">
    <source>
        <dbReference type="Proteomes" id="UP000295500"/>
    </source>
</evidence>
<evidence type="ECO:0000313" key="2">
    <source>
        <dbReference type="EMBL" id="TDP49403.1"/>
    </source>
</evidence>
<keyword evidence="1" id="KW-0472">Membrane</keyword>
<feature type="transmembrane region" description="Helical" evidence="1">
    <location>
        <begin position="12"/>
        <end position="31"/>
    </location>
</feature>
<keyword evidence="1" id="KW-1133">Transmembrane helix</keyword>
<gene>
    <name evidence="2" type="ORF">EV211_1471</name>
</gene>
<protein>
    <submittedName>
        <fullName evidence="2">Uncharacterized protein</fullName>
    </submittedName>
</protein>
<dbReference type="EMBL" id="SNXO01000047">
    <property type="protein sequence ID" value="TDP49403.1"/>
    <property type="molecule type" value="Genomic_DNA"/>
</dbReference>
<organism evidence="2 3">
    <name type="scientific">Aminicella lysinilytica</name>
    <dbReference type="NCBI Taxonomy" id="433323"/>
    <lineage>
        <taxon>Bacteria</taxon>
        <taxon>Bacillati</taxon>
        <taxon>Bacillota</taxon>
        <taxon>Clostridia</taxon>
        <taxon>Peptostreptococcales</taxon>
        <taxon>Anaerovoracaceae</taxon>
        <taxon>Aminicella</taxon>
    </lineage>
</organism>
<reference evidence="2 3" key="1">
    <citation type="submission" date="2019-03" db="EMBL/GenBank/DDBJ databases">
        <title>Genomic Encyclopedia of Type Strains, Phase IV (KMG-IV): sequencing the most valuable type-strain genomes for metagenomic binning, comparative biology and taxonomic classification.</title>
        <authorList>
            <person name="Goeker M."/>
        </authorList>
    </citation>
    <scope>NUCLEOTIDE SEQUENCE [LARGE SCALE GENOMIC DNA]</scope>
    <source>
        <strain evidence="2 3">DSM 28287</strain>
    </source>
</reference>
<dbReference type="AlphaFoldDB" id="A0A4R6PZ26"/>
<name>A0A4R6PZ26_9FIRM</name>
<evidence type="ECO:0000256" key="1">
    <source>
        <dbReference type="SAM" id="Phobius"/>
    </source>
</evidence>
<dbReference type="Proteomes" id="UP000295500">
    <property type="component" value="Unassembled WGS sequence"/>
</dbReference>
<proteinExistence type="predicted"/>
<feature type="transmembrane region" description="Helical" evidence="1">
    <location>
        <begin position="37"/>
        <end position="65"/>
    </location>
</feature>
<feature type="transmembrane region" description="Helical" evidence="1">
    <location>
        <begin position="77"/>
        <end position="102"/>
    </location>
</feature>
<sequence>MKDRSNLEMAKNLTSYTLIFIVADAILLSMAKLLGHGFIYVIAYFLFLLGPMPFVVVVVTALAFAHKSRVEDEERGAVIFTMLGVAELAVLLVAVLTGVIMLNNGFLSK</sequence>
<comment type="caution">
    <text evidence="2">The sequence shown here is derived from an EMBL/GenBank/DDBJ whole genome shotgun (WGS) entry which is preliminary data.</text>
</comment>
<keyword evidence="3" id="KW-1185">Reference proteome</keyword>